<feature type="region of interest" description="Disordered" evidence="1">
    <location>
        <begin position="73"/>
        <end position="95"/>
    </location>
</feature>
<proteinExistence type="predicted"/>
<name>A0A0E0EKM8_9ORYZ</name>
<accession>A0A0E0EKM8</accession>
<dbReference type="HOGENOM" id="CLU_1638074_0_0_1"/>
<dbReference type="EnsemblPlants" id="OMERI08G09870.1">
    <property type="protein sequence ID" value="OMERI08G09870.1"/>
    <property type="gene ID" value="OMERI08G09870"/>
</dbReference>
<protein>
    <submittedName>
        <fullName evidence="2">Uncharacterized protein</fullName>
    </submittedName>
</protein>
<evidence type="ECO:0000313" key="2">
    <source>
        <dbReference type="EnsemblPlants" id="OMERI08G09870.1"/>
    </source>
</evidence>
<keyword evidence="3" id="KW-1185">Reference proteome</keyword>
<dbReference type="Proteomes" id="UP000008021">
    <property type="component" value="Chromosome 8"/>
</dbReference>
<reference evidence="2" key="1">
    <citation type="submission" date="2015-04" db="UniProtKB">
        <authorList>
            <consortium name="EnsemblPlants"/>
        </authorList>
    </citation>
    <scope>IDENTIFICATION</scope>
</reference>
<sequence length="162" mass="17440">MESAAARKPARPKRRQAAEKAGVERRPQNMARREVVAEEKTFGELGMASANSHAAAAWVGEARWIGAWETSRGSGGGVDGARRAGPAGGGRARACGRRRRTMMTVCGPKEALGLLAAKGLGWSLAWLGHAGKWLSGLDGRVSGEEFEDDNFSKVEFMDYFEF</sequence>
<feature type="compositionally biased region" description="Basic and acidic residues" evidence="1">
    <location>
        <begin position="16"/>
        <end position="33"/>
    </location>
</feature>
<organism evidence="2">
    <name type="scientific">Oryza meridionalis</name>
    <dbReference type="NCBI Taxonomy" id="40149"/>
    <lineage>
        <taxon>Eukaryota</taxon>
        <taxon>Viridiplantae</taxon>
        <taxon>Streptophyta</taxon>
        <taxon>Embryophyta</taxon>
        <taxon>Tracheophyta</taxon>
        <taxon>Spermatophyta</taxon>
        <taxon>Magnoliopsida</taxon>
        <taxon>Liliopsida</taxon>
        <taxon>Poales</taxon>
        <taxon>Poaceae</taxon>
        <taxon>BOP clade</taxon>
        <taxon>Oryzoideae</taxon>
        <taxon>Oryzeae</taxon>
        <taxon>Oryzinae</taxon>
        <taxon>Oryza</taxon>
    </lineage>
</organism>
<reference evidence="2" key="2">
    <citation type="submission" date="2018-05" db="EMBL/GenBank/DDBJ databases">
        <title>OmerRS3 (Oryza meridionalis Reference Sequence Version 3).</title>
        <authorList>
            <person name="Zhang J."/>
            <person name="Kudrna D."/>
            <person name="Lee S."/>
            <person name="Talag J."/>
            <person name="Welchert J."/>
            <person name="Wing R.A."/>
        </authorList>
    </citation>
    <scope>NUCLEOTIDE SEQUENCE [LARGE SCALE GENOMIC DNA]</scope>
    <source>
        <strain evidence="2">cv. OR44</strain>
    </source>
</reference>
<dbReference type="AlphaFoldDB" id="A0A0E0EKM8"/>
<evidence type="ECO:0000313" key="3">
    <source>
        <dbReference type="Proteomes" id="UP000008021"/>
    </source>
</evidence>
<dbReference type="Gramene" id="OMERI08G09870.1">
    <property type="protein sequence ID" value="OMERI08G09870.1"/>
    <property type="gene ID" value="OMERI08G09870"/>
</dbReference>
<feature type="region of interest" description="Disordered" evidence="1">
    <location>
        <begin position="1"/>
        <end position="33"/>
    </location>
</feature>
<evidence type="ECO:0000256" key="1">
    <source>
        <dbReference type="SAM" id="MobiDB-lite"/>
    </source>
</evidence>